<dbReference type="InterPro" id="IPR002772">
    <property type="entry name" value="Glyco_hydro_3_C"/>
</dbReference>
<dbReference type="Gene3D" id="3.40.50.1700">
    <property type="entry name" value="Glycoside hydrolase family 3 C-terminal domain"/>
    <property type="match status" value="1"/>
</dbReference>
<reference evidence="22" key="1">
    <citation type="journal article" date="2017" name="Nat. Microbiol.">
        <title>Global analysis of biosynthetic gene clusters reveals vast potential of secondary metabolite production in Penicillium species.</title>
        <authorList>
            <person name="Nielsen J.C."/>
            <person name="Grijseels S."/>
            <person name="Prigent S."/>
            <person name="Ji B."/>
            <person name="Dainat J."/>
            <person name="Nielsen K.F."/>
            <person name="Frisvad J.C."/>
            <person name="Workman M."/>
            <person name="Nielsen J."/>
        </authorList>
    </citation>
    <scope>NUCLEOTIDE SEQUENCE [LARGE SCALE GENOMIC DNA]</scope>
    <source>
        <strain evidence="22">IBT 31321</strain>
    </source>
</reference>
<evidence type="ECO:0000256" key="10">
    <source>
        <dbReference type="ARBA" id="ARBA00023295"/>
    </source>
</evidence>
<dbReference type="GO" id="GO:0031222">
    <property type="term" value="P:arabinan catabolic process"/>
    <property type="evidence" value="ECO:0007669"/>
    <property type="project" value="TreeGrafter"/>
</dbReference>
<keyword evidence="9" id="KW-0119">Carbohydrate metabolism</keyword>
<dbReference type="InterPro" id="IPR036881">
    <property type="entry name" value="Glyco_hydro_3_C_sf"/>
</dbReference>
<dbReference type="EC" id="3.2.1.37" evidence="14"/>
<keyword evidence="4" id="KW-0964">Secreted</keyword>
<evidence type="ECO:0000256" key="3">
    <source>
        <dbReference type="ARBA" id="ARBA00005336"/>
    </source>
</evidence>
<dbReference type="FunFam" id="3.40.50.1700:FF:000007">
    <property type="entry name" value="Exo-1,4-beta-xylosidase xlnD"/>
    <property type="match status" value="1"/>
</dbReference>
<evidence type="ECO:0000256" key="15">
    <source>
        <dbReference type="ARBA" id="ARBA00041508"/>
    </source>
</evidence>
<comment type="function">
    <text evidence="13">Xylan 1,4-beta-xylosidase involved in the hydrolysis of xylan, a major structural heterogeneous polysaccharide found in plant biomass representing the second most abundant polysaccharide in the biosphere, after cellulose.</text>
</comment>
<evidence type="ECO:0000313" key="22">
    <source>
        <dbReference type="Proteomes" id="UP000191500"/>
    </source>
</evidence>
<keyword evidence="6" id="KW-0732">Signal</keyword>
<evidence type="ECO:0000256" key="7">
    <source>
        <dbReference type="ARBA" id="ARBA00022801"/>
    </source>
</evidence>
<keyword evidence="5" id="KW-0858">Xylan degradation</keyword>
<evidence type="ECO:0000256" key="1">
    <source>
        <dbReference type="ARBA" id="ARBA00004613"/>
    </source>
</evidence>
<evidence type="ECO:0000256" key="8">
    <source>
        <dbReference type="ARBA" id="ARBA00023180"/>
    </source>
</evidence>
<evidence type="ECO:0000259" key="20">
    <source>
        <dbReference type="Pfam" id="PF01915"/>
    </source>
</evidence>
<dbReference type="GO" id="GO:0005576">
    <property type="term" value="C:extracellular region"/>
    <property type="evidence" value="ECO:0007669"/>
    <property type="project" value="UniProtKB-SubCell"/>
</dbReference>
<dbReference type="InterPro" id="IPR036962">
    <property type="entry name" value="Glyco_hydro_3_N_sf"/>
</dbReference>
<dbReference type="GO" id="GO:0045493">
    <property type="term" value="P:xylan catabolic process"/>
    <property type="evidence" value="ECO:0007669"/>
    <property type="project" value="UniProtKB-UniPathway"/>
</dbReference>
<sequence length="437" mass="46921">MSSYNAVNGVPSSANSFLLQTLLHDTWNFVEDGYVSPDCDSVYNVFNPHGYASSASLAAAKNIQAGTDIDCGATYQLYLNESLSQGEISRIEIEDAVTRFYSNLAAMEGIVLLKNDGILPLSKHIRSVALIGPWANVTTTLQGNYCGVAPYLTGPLVALQTSILDVNYAFGTNISSESTAGFDAALSAARMSDVVVFAGGIDNTVEAEGVDRANITWPGNQLQLIVQLSNLGKPVVLLQMGGGQVDFSSLKANKNVNFLVWGGYTGQSGGHAIIDILTGKRAPASRLTVTQYPSDYALRFPATDMSMRPKDSNPGRTYMCNNGGSFDIVKLLSRSNTVYNVVEEVPFMNYTVQVKNTGTVISDYTAMAFVNTKAGTSLHPTSGCLARTDEDGSRIVYPGKYELSLNNERSAVLLFTLTGAVTTIATWPKEEQLVVRS</sequence>
<evidence type="ECO:0000313" key="21">
    <source>
        <dbReference type="EMBL" id="OQE41280.1"/>
    </source>
</evidence>
<feature type="domain" description="Glycoside hydrolase family 3 N-terminal" evidence="19">
    <location>
        <begin position="1"/>
        <end position="100"/>
    </location>
</feature>
<dbReference type="InterPro" id="IPR001764">
    <property type="entry name" value="Glyco_hydro_3_N"/>
</dbReference>
<name>A0A1V6US95_9EURO</name>
<evidence type="ECO:0000256" key="14">
    <source>
        <dbReference type="ARBA" id="ARBA00026107"/>
    </source>
</evidence>
<keyword evidence="11" id="KW-0624">Polysaccharide degradation</keyword>
<keyword evidence="8" id="KW-0325">Glycoprotein</keyword>
<evidence type="ECO:0000256" key="4">
    <source>
        <dbReference type="ARBA" id="ARBA00022525"/>
    </source>
</evidence>
<feature type="domain" description="Glycoside hydrolase family 3 C-terminal" evidence="20">
    <location>
        <begin position="110"/>
        <end position="298"/>
    </location>
</feature>
<dbReference type="InterPro" id="IPR017853">
    <property type="entry name" value="GH"/>
</dbReference>
<dbReference type="AlphaFoldDB" id="A0A1V6US95"/>
<evidence type="ECO:0000256" key="12">
    <source>
        <dbReference type="ARBA" id="ARBA00024574"/>
    </source>
</evidence>
<evidence type="ECO:0000256" key="17">
    <source>
        <dbReference type="ARBA" id="ARBA00041684"/>
    </source>
</evidence>
<accession>A0A1V6US95</accession>
<dbReference type="SUPFAM" id="SSF51445">
    <property type="entry name" value="(Trans)glycosidases"/>
    <property type="match status" value="1"/>
</dbReference>
<dbReference type="Pfam" id="PF00933">
    <property type="entry name" value="Glyco_hydro_3"/>
    <property type="match status" value="1"/>
</dbReference>
<keyword evidence="10" id="KW-0326">Glycosidase</keyword>
<evidence type="ECO:0000256" key="18">
    <source>
        <dbReference type="ARBA" id="ARBA00042744"/>
    </source>
</evidence>
<comment type="pathway">
    <text evidence="2">Glycan degradation; xylan degradation.</text>
</comment>
<evidence type="ECO:0000256" key="2">
    <source>
        <dbReference type="ARBA" id="ARBA00004851"/>
    </source>
</evidence>
<proteinExistence type="inferred from homology"/>
<dbReference type="STRING" id="36646.A0A1V6US95"/>
<dbReference type="EMBL" id="MDDG01000005">
    <property type="protein sequence ID" value="OQE41280.1"/>
    <property type="molecule type" value="Genomic_DNA"/>
</dbReference>
<evidence type="ECO:0000256" key="16">
    <source>
        <dbReference type="ARBA" id="ARBA00041545"/>
    </source>
</evidence>
<dbReference type="UniPathway" id="UPA00114"/>
<dbReference type="Proteomes" id="UP000191500">
    <property type="component" value="Unassembled WGS sequence"/>
</dbReference>
<dbReference type="GO" id="GO:0009044">
    <property type="term" value="F:xylan 1,4-beta-xylosidase activity"/>
    <property type="evidence" value="ECO:0007669"/>
    <property type="project" value="UniProtKB-EC"/>
</dbReference>
<comment type="catalytic activity">
    <reaction evidence="12">
        <text>Hydrolysis of (1-&gt;4)-beta-D-xylans, to remove successive D-xylose residues from the non-reducing termini.</text>
        <dbReference type="EC" id="3.2.1.37"/>
    </reaction>
</comment>
<gene>
    <name evidence="21" type="ORF">PENCOP_c005G06066</name>
</gene>
<dbReference type="GO" id="GO:0046556">
    <property type="term" value="F:alpha-L-arabinofuranosidase activity"/>
    <property type="evidence" value="ECO:0007669"/>
    <property type="project" value="TreeGrafter"/>
</dbReference>
<evidence type="ECO:0000256" key="11">
    <source>
        <dbReference type="ARBA" id="ARBA00023326"/>
    </source>
</evidence>
<evidence type="ECO:0000259" key="19">
    <source>
        <dbReference type="Pfam" id="PF00933"/>
    </source>
</evidence>
<keyword evidence="7" id="KW-0378">Hydrolase</keyword>
<evidence type="ECO:0000256" key="6">
    <source>
        <dbReference type="ARBA" id="ARBA00022729"/>
    </source>
</evidence>
<keyword evidence="22" id="KW-1185">Reference proteome</keyword>
<dbReference type="Pfam" id="PF01915">
    <property type="entry name" value="Glyco_hydro_3_C"/>
    <property type="match status" value="1"/>
</dbReference>
<protein>
    <recommendedName>
        <fullName evidence="14">xylan 1,4-beta-xylosidase</fullName>
        <ecNumber evidence="14">3.2.1.37</ecNumber>
    </recommendedName>
    <alternativeName>
        <fullName evidence="17">1,4-beta-D-xylan xylohydrolase xlnD</fullName>
    </alternativeName>
    <alternativeName>
        <fullName evidence="18">Beta-xylosidase A</fullName>
    </alternativeName>
    <alternativeName>
        <fullName evidence="16">Beta-xylosidase xlnD</fullName>
    </alternativeName>
    <alternativeName>
        <fullName evidence="15">Xylobiase xlnD</fullName>
    </alternativeName>
</protein>
<dbReference type="PANTHER" id="PTHR42721">
    <property type="entry name" value="SUGAR HYDROLASE-RELATED"/>
    <property type="match status" value="1"/>
</dbReference>
<comment type="similarity">
    <text evidence="3">Belongs to the glycosyl hydrolase 3 family.</text>
</comment>
<organism evidence="21 22">
    <name type="scientific">Penicillium coprophilum</name>
    <dbReference type="NCBI Taxonomy" id="36646"/>
    <lineage>
        <taxon>Eukaryota</taxon>
        <taxon>Fungi</taxon>
        <taxon>Dikarya</taxon>
        <taxon>Ascomycota</taxon>
        <taxon>Pezizomycotina</taxon>
        <taxon>Eurotiomycetes</taxon>
        <taxon>Eurotiomycetidae</taxon>
        <taxon>Eurotiales</taxon>
        <taxon>Aspergillaceae</taxon>
        <taxon>Penicillium</taxon>
    </lineage>
</organism>
<comment type="caution">
    <text evidence="21">The sequence shown here is derived from an EMBL/GenBank/DDBJ whole genome shotgun (WGS) entry which is preliminary data.</text>
</comment>
<dbReference type="Gene3D" id="3.20.20.300">
    <property type="entry name" value="Glycoside hydrolase, family 3, N-terminal domain"/>
    <property type="match status" value="1"/>
</dbReference>
<evidence type="ECO:0000256" key="9">
    <source>
        <dbReference type="ARBA" id="ARBA00023277"/>
    </source>
</evidence>
<dbReference type="PANTHER" id="PTHR42721:SF13">
    <property type="entry name" value="EXO-1,4-BETA-XYLOSIDASE XLND"/>
    <property type="match status" value="1"/>
</dbReference>
<evidence type="ECO:0000256" key="5">
    <source>
        <dbReference type="ARBA" id="ARBA00022651"/>
    </source>
</evidence>
<dbReference type="SUPFAM" id="SSF52279">
    <property type="entry name" value="Beta-D-glucan exohydrolase, C-terminal domain"/>
    <property type="match status" value="1"/>
</dbReference>
<evidence type="ECO:0000256" key="13">
    <source>
        <dbReference type="ARBA" id="ARBA00025331"/>
    </source>
</evidence>
<dbReference type="InterPro" id="IPR044993">
    <property type="entry name" value="BXL"/>
</dbReference>
<comment type="subcellular location">
    <subcellularLocation>
        <location evidence="1">Secreted</location>
    </subcellularLocation>
</comment>